<dbReference type="InterPro" id="IPR002645">
    <property type="entry name" value="STAS_dom"/>
</dbReference>
<dbReference type="Gene3D" id="1.20.120.1810">
    <property type="match status" value="1"/>
</dbReference>
<dbReference type="Gene3D" id="1.10.10.10">
    <property type="entry name" value="Winged helix-like DNA-binding domain superfamily/Winged helix DNA-binding domain"/>
    <property type="match status" value="2"/>
</dbReference>
<keyword evidence="1" id="KW-0805">Transcription regulation</keyword>
<evidence type="ECO:0000256" key="3">
    <source>
        <dbReference type="ARBA" id="ARBA00023125"/>
    </source>
</evidence>
<dbReference type="Pfam" id="PF04545">
    <property type="entry name" value="Sigma70_r4"/>
    <property type="match status" value="1"/>
</dbReference>
<evidence type="ECO:0000256" key="2">
    <source>
        <dbReference type="ARBA" id="ARBA00023082"/>
    </source>
</evidence>
<dbReference type="InterPro" id="IPR007627">
    <property type="entry name" value="RNA_pol_sigma70_r2"/>
</dbReference>
<proteinExistence type="predicted"/>
<dbReference type="InterPro" id="IPR036513">
    <property type="entry name" value="STAS_dom_sf"/>
</dbReference>
<dbReference type="InterPro" id="IPR007630">
    <property type="entry name" value="RNA_pol_sigma70_r4"/>
</dbReference>
<dbReference type="Proteomes" id="UP000598174">
    <property type="component" value="Unassembled WGS sequence"/>
</dbReference>
<gene>
    <name evidence="6" type="ORF">Afe05nite_24100</name>
</gene>
<reference evidence="6" key="1">
    <citation type="submission" date="2021-01" db="EMBL/GenBank/DDBJ databases">
        <title>Whole genome shotgun sequence of Actinoplanes ferrugineus NBRC 15555.</title>
        <authorList>
            <person name="Komaki H."/>
            <person name="Tamura T."/>
        </authorList>
    </citation>
    <scope>NUCLEOTIDE SEQUENCE</scope>
    <source>
        <strain evidence="6">NBRC 15555</strain>
    </source>
</reference>
<dbReference type="NCBIfam" id="TIGR02980">
    <property type="entry name" value="SigBFG"/>
    <property type="match status" value="1"/>
</dbReference>
<keyword evidence="4" id="KW-0804">Transcription</keyword>
<dbReference type="GO" id="GO:0006352">
    <property type="term" value="P:DNA-templated transcription initiation"/>
    <property type="evidence" value="ECO:0007669"/>
    <property type="project" value="InterPro"/>
</dbReference>
<evidence type="ECO:0000313" key="6">
    <source>
        <dbReference type="EMBL" id="GIE10570.1"/>
    </source>
</evidence>
<dbReference type="EMBL" id="BOMM01000016">
    <property type="protein sequence ID" value="GIE10570.1"/>
    <property type="molecule type" value="Genomic_DNA"/>
</dbReference>
<dbReference type="SUPFAM" id="SSF88659">
    <property type="entry name" value="Sigma3 and sigma4 domains of RNA polymerase sigma factors"/>
    <property type="match status" value="2"/>
</dbReference>
<dbReference type="NCBIfam" id="TIGR02937">
    <property type="entry name" value="sigma70-ECF"/>
    <property type="match status" value="1"/>
</dbReference>
<feature type="domain" description="STAS" evidence="5">
    <location>
        <begin position="286"/>
        <end position="372"/>
    </location>
</feature>
<dbReference type="CDD" id="cd06171">
    <property type="entry name" value="Sigma70_r4"/>
    <property type="match status" value="1"/>
</dbReference>
<dbReference type="InterPro" id="IPR000943">
    <property type="entry name" value="RNA_pol_sigma70"/>
</dbReference>
<dbReference type="Pfam" id="PF04542">
    <property type="entry name" value="Sigma70_r2"/>
    <property type="match status" value="1"/>
</dbReference>
<dbReference type="Pfam" id="PF04539">
    <property type="entry name" value="Sigma70_r3"/>
    <property type="match status" value="1"/>
</dbReference>
<keyword evidence="2" id="KW-0731">Sigma factor</keyword>
<protein>
    <recommendedName>
        <fullName evidence="5">STAS domain-containing protein</fullName>
    </recommendedName>
</protein>
<dbReference type="PRINTS" id="PR00046">
    <property type="entry name" value="SIGMA70FCT"/>
</dbReference>
<evidence type="ECO:0000313" key="7">
    <source>
        <dbReference type="Proteomes" id="UP000598174"/>
    </source>
</evidence>
<keyword evidence="7" id="KW-1185">Reference proteome</keyword>
<dbReference type="InterPro" id="IPR036388">
    <property type="entry name" value="WH-like_DNA-bd_sf"/>
</dbReference>
<dbReference type="InterPro" id="IPR014284">
    <property type="entry name" value="RNA_pol_sigma-70_dom"/>
</dbReference>
<dbReference type="Gene3D" id="3.30.750.24">
    <property type="entry name" value="STAS domain"/>
    <property type="match status" value="1"/>
</dbReference>
<dbReference type="InterPro" id="IPR014322">
    <property type="entry name" value="RNA_pol_sigma-B/F/G"/>
</dbReference>
<dbReference type="InterPro" id="IPR013324">
    <property type="entry name" value="RNA_pol_sigma_r3/r4-like"/>
</dbReference>
<comment type="caution">
    <text evidence="6">The sequence shown here is derived from an EMBL/GenBank/DDBJ whole genome shotgun (WGS) entry which is preliminary data.</text>
</comment>
<evidence type="ECO:0000256" key="4">
    <source>
        <dbReference type="ARBA" id="ARBA00023163"/>
    </source>
</evidence>
<evidence type="ECO:0000256" key="1">
    <source>
        <dbReference type="ARBA" id="ARBA00023015"/>
    </source>
</evidence>
<keyword evidence="3" id="KW-0238">DNA-binding</keyword>
<dbReference type="Pfam" id="PF01740">
    <property type="entry name" value="STAS"/>
    <property type="match status" value="1"/>
</dbReference>
<evidence type="ECO:0000259" key="5">
    <source>
        <dbReference type="PROSITE" id="PS50801"/>
    </source>
</evidence>
<dbReference type="GO" id="GO:0016987">
    <property type="term" value="F:sigma factor activity"/>
    <property type="evidence" value="ECO:0007669"/>
    <property type="project" value="UniProtKB-KW"/>
</dbReference>
<dbReference type="PANTHER" id="PTHR30385">
    <property type="entry name" value="SIGMA FACTOR F FLAGELLAR"/>
    <property type="match status" value="1"/>
</dbReference>
<accession>A0A919IX99</accession>
<dbReference type="InterPro" id="IPR013325">
    <property type="entry name" value="RNA_pol_sigma_r2"/>
</dbReference>
<dbReference type="SUPFAM" id="SSF52091">
    <property type="entry name" value="SpoIIaa-like"/>
    <property type="match status" value="1"/>
</dbReference>
<dbReference type="PANTHER" id="PTHR30385:SF4">
    <property type="entry name" value="RNA POLYMERASE SIGMA-E FACTOR"/>
    <property type="match status" value="1"/>
</dbReference>
<dbReference type="InterPro" id="IPR007624">
    <property type="entry name" value="RNA_pol_sigma70_r3"/>
</dbReference>
<sequence length="372" mass="40976">MTGTRGIEPLEDLDRVAGDYARACTDADDPTRERLRSEFVGAALPFARRLSRRYRGRGESPEDLEQVARLGLVKSVNRFDPERGSFTAYAIVTITGEIKRHFRNHGWGVHVPRRMQNLSLEVGQTRAVLTNELSRRPTDEEIAERLGIEVAEVAEAHLSGAAYAPGSLNAEADGYDGVEVGDLLGAPDPDLDLVDDRTSVERLICRLPERERRILGLRFYGNLSQVEIARELGVSQMHVSRLMARALSWLRQAMLTDTPPAWAGIDETDHRLTLATTYRGDLIGCRVTGEIDRDNAGHLRDELMGALRDGGRMSRMVLDLAAVPLLDAAGIGVLVALREAARVRDIEVRVAGLQPYAAQIAVASGLKDLIEQ</sequence>
<organism evidence="6 7">
    <name type="scientific">Paractinoplanes ferrugineus</name>
    <dbReference type="NCBI Taxonomy" id="113564"/>
    <lineage>
        <taxon>Bacteria</taxon>
        <taxon>Bacillati</taxon>
        <taxon>Actinomycetota</taxon>
        <taxon>Actinomycetes</taxon>
        <taxon>Micromonosporales</taxon>
        <taxon>Micromonosporaceae</taxon>
        <taxon>Paractinoplanes</taxon>
    </lineage>
</organism>
<dbReference type="GO" id="GO:0003677">
    <property type="term" value="F:DNA binding"/>
    <property type="evidence" value="ECO:0007669"/>
    <property type="project" value="UniProtKB-KW"/>
</dbReference>
<dbReference type="PROSITE" id="PS50801">
    <property type="entry name" value="STAS"/>
    <property type="match status" value="1"/>
</dbReference>
<dbReference type="CDD" id="cd07043">
    <property type="entry name" value="STAS_anti-anti-sigma_factors"/>
    <property type="match status" value="1"/>
</dbReference>
<dbReference type="AlphaFoldDB" id="A0A919IX99"/>
<name>A0A919IX99_9ACTN</name>
<dbReference type="SUPFAM" id="SSF88946">
    <property type="entry name" value="Sigma2 domain of RNA polymerase sigma factors"/>
    <property type="match status" value="1"/>
</dbReference>
<dbReference type="RefSeq" id="WP_239117751.1">
    <property type="nucleotide sequence ID" value="NZ_BAAABP010000071.1"/>
</dbReference>